<dbReference type="InterPro" id="IPR049278">
    <property type="entry name" value="MS_channel_C"/>
</dbReference>
<evidence type="ECO:0000256" key="3">
    <source>
        <dbReference type="ARBA" id="ARBA00022475"/>
    </source>
</evidence>
<keyword evidence="4 7" id="KW-0812">Transmembrane</keyword>
<evidence type="ECO:0000256" key="5">
    <source>
        <dbReference type="ARBA" id="ARBA00022989"/>
    </source>
</evidence>
<evidence type="ECO:0000256" key="1">
    <source>
        <dbReference type="ARBA" id="ARBA00004651"/>
    </source>
</evidence>
<evidence type="ECO:0000313" key="11">
    <source>
        <dbReference type="Proteomes" id="UP000095672"/>
    </source>
</evidence>
<evidence type="ECO:0000256" key="4">
    <source>
        <dbReference type="ARBA" id="ARBA00022692"/>
    </source>
</evidence>
<dbReference type="InterPro" id="IPR006685">
    <property type="entry name" value="MscS_channel_2nd"/>
</dbReference>
<dbReference type="PANTHER" id="PTHR30221">
    <property type="entry name" value="SMALL-CONDUCTANCE MECHANOSENSITIVE CHANNEL"/>
    <property type="match status" value="1"/>
</dbReference>
<name>A0A1C9WAJ9_9GAMM</name>
<keyword evidence="3" id="KW-1003">Cell membrane</keyword>
<organism evidence="10 11">
    <name type="scientific">Microbulbifer aggregans</name>
    <dbReference type="NCBI Taxonomy" id="1769779"/>
    <lineage>
        <taxon>Bacteria</taxon>
        <taxon>Pseudomonadati</taxon>
        <taxon>Pseudomonadota</taxon>
        <taxon>Gammaproteobacteria</taxon>
        <taxon>Cellvibrionales</taxon>
        <taxon>Microbulbiferaceae</taxon>
        <taxon>Microbulbifer</taxon>
    </lineage>
</organism>
<evidence type="ECO:0000256" key="7">
    <source>
        <dbReference type="RuleBase" id="RU369025"/>
    </source>
</evidence>
<dbReference type="Proteomes" id="UP000095672">
    <property type="component" value="Chromosome"/>
</dbReference>
<dbReference type="Gene3D" id="2.30.30.60">
    <property type="match status" value="1"/>
</dbReference>
<dbReference type="Pfam" id="PF00924">
    <property type="entry name" value="MS_channel_2nd"/>
    <property type="match status" value="1"/>
</dbReference>
<dbReference type="Pfam" id="PF21082">
    <property type="entry name" value="MS_channel_3rd"/>
    <property type="match status" value="1"/>
</dbReference>
<protein>
    <recommendedName>
        <fullName evidence="7">Small-conductance mechanosensitive channel</fullName>
    </recommendedName>
</protein>
<dbReference type="RefSeq" id="WP_226999806.1">
    <property type="nucleotide sequence ID" value="NZ_CP014143.1"/>
</dbReference>
<feature type="domain" description="Mechanosensitive ion channel MscS C-terminal" evidence="9">
    <location>
        <begin position="224"/>
        <end position="308"/>
    </location>
</feature>
<proteinExistence type="inferred from homology"/>
<comment type="subunit">
    <text evidence="7">Homoheptamer.</text>
</comment>
<comment type="subcellular location">
    <subcellularLocation>
        <location evidence="7">Cell inner membrane</location>
        <topology evidence="7">Multi-pass membrane protein</topology>
    </subcellularLocation>
    <subcellularLocation>
        <location evidence="1">Cell membrane</location>
        <topology evidence="1">Multi-pass membrane protein</topology>
    </subcellularLocation>
</comment>
<gene>
    <name evidence="10" type="primary">mscS_2</name>
    <name evidence="10" type="ORF">AUP74_02787</name>
</gene>
<evidence type="ECO:0000259" key="9">
    <source>
        <dbReference type="Pfam" id="PF21082"/>
    </source>
</evidence>
<dbReference type="Gene3D" id="1.10.287.1260">
    <property type="match status" value="1"/>
</dbReference>
<dbReference type="SUPFAM" id="SSF82861">
    <property type="entry name" value="Mechanosensitive channel protein MscS (YggB), transmembrane region"/>
    <property type="match status" value="1"/>
</dbReference>
<keyword evidence="5 7" id="KW-1133">Transmembrane helix</keyword>
<keyword evidence="7" id="KW-0813">Transport</keyword>
<dbReference type="GO" id="GO:0005886">
    <property type="term" value="C:plasma membrane"/>
    <property type="evidence" value="ECO:0007669"/>
    <property type="project" value="UniProtKB-SubCell"/>
</dbReference>
<dbReference type="PANTHER" id="PTHR30221:SF1">
    <property type="entry name" value="SMALL-CONDUCTANCE MECHANOSENSITIVE CHANNEL"/>
    <property type="match status" value="1"/>
</dbReference>
<dbReference type="GO" id="GO:0008381">
    <property type="term" value="F:mechanosensitive monoatomic ion channel activity"/>
    <property type="evidence" value="ECO:0007669"/>
    <property type="project" value="InterPro"/>
</dbReference>
<keyword evidence="6 7" id="KW-0472">Membrane</keyword>
<feature type="transmembrane region" description="Helical" evidence="7">
    <location>
        <begin position="104"/>
        <end position="126"/>
    </location>
</feature>
<feature type="transmembrane region" description="Helical" evidence="7">
    <location>
        <begin position="60"/>
        <end position="84"/>
    </location>
</feature>
<evidence type="ECO:0000256" key="2">
    <source>
        <dbReference type="ARBA" id="ARBA00008017"/>
    </source>
</evidence>
<evidence type="ECO:0000256" key="6">
    <source>
        <dbReference type="ARBA" id="ARBA00023136"/>
    </source>
</evidence>
<dbReference type="InterPro" id="IPR045275">
    <property type="entry name" value="MscS_archaea/bacteria_type"/>
</dbReference>
<dbReference type="Gene3D" id="3.30.70.100">
    <property type="match status" value="1"/>
</dbReference>
<evidence type="ECO:0000313" key="10">
    <source>
        <dbReference type="EMBL" id="AOS98182.1"/>
    </source>
</evidence>
<reference evidence="11" key="1">
    <citation type="submission" date="2016-01" db="EMBL/GenBank/DDBJ databases">
        <title>Complete genome sequence of Microbulbifer sp. CCB-MM1, a halophile isolated from Matang Mangrove Forest, Perak.</title>
        <authorList>
            <person name="Moh T.H."/>
            <person name="Dinesh B."/>
            <person name="Lau N.-S."/>
            <person name="Go F."/>
            <person name="Alexander Chong S.-C."/>
        </authorList>
    </citation>
    <scope>NUCLEOTIDE SEQUENCE [LARGE SCALE GENOMIC DNA]</scope>
    <source>
        <strain evidence="11">CCB-MM1</strain>
    </source>
</reference>
<keyword evidence="7" id="KW-0407">Ion channel</keyword>
<feature type="domain" description="Mechanosensitive ion channel MscS" evidence="8">
    <location>
        <begin position="151"/>
        <end position="211"/>
    </location>
</feature>
<sequence>MFGNLDNTIYLLRRLLFRSQSESEEKDSSALEGLEEITPEPVSEAAQTVATSLNDVWKDFLAHTPFVIASFMVLIATWLIVILLRRFGWHLFQRTTSRKSLQDLFVRLLTIVIWLLGLLFAAMVLFPGLTPAKALGAVGLLSVAIGFAFRDMFENFFAGILILWRFPFEEGDVIACESIVGRVESVQVRNTTIRRMTGELVIVPNLFLFKNPCEVLTNRVKRRVSITTGVAYGEDIEEAVKVIAKAMKECRTVRDDEQVQVFPEGFGESSIDIEVTWWTGSTPGQVRESIGEVVTVIKKALDAAEIEIPFPYRTLTFKEPLNVVKGDEQSPGSGKEGTAG</sequence>
<accession>A0A1C9WAJ9</accession>
<keyword evidence="7" id="KW-0997">Cell inner membrane</keyword>
<comment type="function">
    <text evidence="7">Mechanosensitive channel that participates in the regulation of osmotic pressure changes within the cell, opening in response to stretch forces in the membrane lipid bilayer, without the need for other proteins. Contributes to normal resistance to hypoosmotic shock. Forms an ion channel of 1.0 nanosiemens conductance with a slight preference for anions.</text>
</comment>
<dbReference type="SUPFAM" id="SSF82689">
    <property type="entry name" value="Mechanosensitive channel protein MscS (YggB), C-terminal domain"/>
    <property type="match status" value="1"/>
</dbReference>
<dbReference type="InterPro" id="IPR023408">
    <property type="entry name" value="MscS_beta-dom_sf"/>
</dbReference>
<evidence type="ECO:0000259" key="8">
    <source>
        <dbReference type="Pfam" id="PF00924"/>
    </source>
</evidence>
<keyword evidence="7" id="KW-0406">Ion transport</keyword>
<keyword evidence="11" id="KW-1185">Reference proteome</keyword>
<dbReference type="KEGG" id="micc:AUP74_02787"/>
<dbReference type="EMBL" id="CP014143">
    <property type="protein sequence ID" value="AOS98182.1"/>
    <property type="molecule type" value="Genomic_DNA"/>
</dbReference>
<dbReference type="InterPro" id="IPR011066">
    <property type="entry name" value="MscS_channel_C_sf"/>
</dbReference>
<dbReference type="InterPro" id="IPR010920">
    <property type="entry name" value="LSM_dom_sf"/>
</dbReference>
<comment type="similarity">
    <text evidence="2 7">Belongs to the MscS (TC 1.A.23) family.</text>
</comment>
<dbReference type="STRING" id="1769779.AUP74_02787"/>
<dbReference type="InterPro" id="IPR011014">
    <property type="entry name" value="MscS_channel_TM-2"/>
</dbReference>
<dbReference type="SUPFAM" id="SSF50182">
    <property type="entry name" value="Sm-like ribonucleoproteins"/>
    <property type="match status" value="1"/>
</dbReference>
<comment type="caution">
    <text evidence="7">Lacks conserved residue(s) required for the propagation of feature annotation.</text>
</comment>
<dbReference type="AlphaFoldDB" id="A0A1C9WAJ9"/>